<evidence type="ECO:0000313" key="2">
    <source>
        <dbReference type="Proteomes" id="UP000030655"/>
    </source>
</evidence>
<dbReference type="Proteomes" id="UP000030655">
    <property type="component" value="Unassembled WGS sequence"/>
</dbReference>
<dbReference type="OrthoDB" id="1733656at2759"/>
<dbReference type="InterPro" id="IPR012677">
    <property type="entry name" value="Nucleotide-bd_a/b_plait_sf"/>
</dbReference>
<dbReference type="VEuPathDB" id="MicrosporidiaDB:H312_03646"/>
<dbReference type="Gene3D" id="3.30.70.330">
    <property type="match status" value="1"/>
</dbReference>
<evidence type="ECO:0000313" key="1">
    <source>
        <dbReference type="EMBL" id="KCZ78971.1"/>
    </source>
</evidence>
<gene>
    <name evidence="1" type="ORF">H312_03646</name>
</gene>
<sequence length="142" mass="16967">MNKEYYPSLFNRKKKQLREEKEIKPVEETKKIKLVSLLDTAVTPLKPIKHNYITIFGSTDTHILEEKVRSIGDIKEIEYGKNYLNVIYENEESNQKLLELNKTFLNGEMIGVFKQNNVVKQDEKYFYNRKGIFYRIFLYFLG</sequence>
<proteinExistence type="predicted"/>
<dbReference type="EMBL" id="KK365527">
    <property type="protein sequence ID" value="KCZ78971.1"/>
    <property type="molecule type" value="Genomic_DNA"/>
</dbReference>
<protein>
    <recommendedName>
        <fullName evidence="3">RRM Nup35-type domain-containing protein</fullName>
    </recommendedName>
</protein>
<accession>A0A059EW73</accession>
<dbReference type="InterPro" id="IPR035979">
    <property type="entry name" value="RBD_domain_sf"/>
</dbReference>
<organism evidence="1 2">
    <name type="scientific">Anncaliia algerae PRA339</name>
    <dbReference type="NCBI Taxonomy" id="1288291"/>
    <lineage>
        <taxon>Eukaryota</taxon>
        <taxon>Fungi</taxon>
        <taxon>Fungi incertae sedis</taxon>
        <taxon>Microsporidia</taxon>
        <taxon>Tubulinosematoidea</taxon>
        <taxon>Tubulinosematidae</taxon>
        <taxon>Anncaliia</taxon>
    </lineage>
</organism>
<dbReference type="HOGENOM" id="CLU_128908_0_0_1"/>
<evidence type="ECO:0008006" key="3">
    <source>
        <dbReference type="Google" id="ProtNLM"/>
    </source>
</evidence>
<dbReference type="AlphaFoldDB" id="A0A059EW73"/>
<reference evidence="2" key="1">
    <citation type="submission" date="2013-02" db="EMBL/GenBank/DDBJ databases">
        <authorList>
            <consortium name="The Broad Institute Genome Sequencing Platform"/>
            <person name="Cuomo C."/>
            <person name="Becnel J."/>
            <person name="Sanscrainte N."/>
            <person name="Walker B."/>
            <person name="Young S.K."/>
            <person name="Zeng Q."/>
            <person name="Gargeya S."/>
            <person name="Fitzgerald M."/>
            <person name="Haas B."/>
            <person name="Abouelleil A."/>
            <person name="Alvarado L."/>
            <person name="Arachchi H.M."/>
            <person name="Berlin A.M."/>
            <person name="Chapman S.B."/>
            <person name="Dewar J."/>
            <person name="Goldberg J."/>
            <person name="Griggs A."/>
            <person name="Gujja S."/>
            <person name="Hansen M."/>
            <person name="Howarth C."/>
            <person name="Imamovic A."/>
            <person name="Larimer J."/>
            <person name="McCowan C."/>
            <person name="Murphy C."/>
            <person name="Neiman D."/>
            <person name="Pearson M."/>
            <person name="Priest M."/>
            <person name="Roberts A."/>
            <person name="Saif S."/>
            <person name="Shea T."/>
            <person name="Sisk P."/>
            <person name="Sykes S."/>
            <person name="Wortman J."/>
            <person name="Nusbaum C."/>
            <person name="Birren B."/>
        </authorList>
    </citation>
    <scope>NUCLEOTIDE SEQUENCE [LARGE SCALE GENOMIC DNA]</scope>
    <source>
        <strain evidence="2">PRA339</strain>
    </source>
</reference>
<dbReference type="SUPFAM" id="SSF54928">
    <property type="entry name" value="RNA-binding domain, RBD"/>
    <property type="match status" value="1"/>
</dbReference>
<reference evidence="1 2" key="2">
    <citation type="submission" date="2014-03" db="EMBL/GenBank/DDBJ databases">
        <title>The Genome Sequence of Anncaliia algerae insect isolate PRA339.</title>
        <authorList>
            <consortium name="The Broad Institute Genome Sequencing Platform"/>
            <consortium name="The Broad Institute Genome Sequencing Center for Infectious Disease"/>
            <person name="Cuomo C."/>
            <person name="Becnel J."/>
            <person name="Sanscrainte N."/>
            <person name="Walker B."/>
            <person name="Young S.K."/>
            <person name="Zeng Q."/>
            <person name="Gargeya S."/>
            <person name="Fitzgerald M."/>
            <person name="Haas B."/>
            <person name="Abouelleil A."/>
            <person name="Alvarado L."/>
            <person name="Arachchi H.M."/>
            <person name="Berlin A.M."/>
            <person name="Chapman S.B."/>
            <person name="Dewar J."/>
            <person name="Goldberg J."/>
            <person name="Griggs A."/>
            <person name="Gujja S."/>
            <person name="Hansen M."/>
            <person name="Howarth C."/>
            <person name="Imamovic A."/>
            <person name="Larimer J."/>
            <person name="McCowan C."/>
            <person name="Murphy C."/>
            <person name="Neiman D."/>
            <person name="Pearson M."/>
            <person name="Priest M."/>
            <person name="Roberts A."/>
            <person name="Saif S."/>
            <person name="Shea T."/>
            <person name="Sisk P."/>
            <person name="Sykes S."/>
            <person name="Wortman J."/>
            <person name="Nusbaum C."/>
            <person name="Birren B."/>
        </authorList>
    </citation>
    <scope>NUCLEOTIDE SEQUENCE [LARGE SCALE GENOMIC DNA]</scope>
    <source>
        <strain evidence="1 2">PRA339</strain>
    </source>
</reference>
<keyword evidence="2" id="KW-1185">Reference proteome</keyword>
<dbReference type="GO" id="GO:0003676">
    <property type="term" value="F:nucleic acid binding"/>
    <property type="evidence" value="ECO:0007669"/>
    <property type="project" value="InterPro"/>
</dbReference>
<name>A0A059EW73_9MICR</name>